<evidence type="ECO:0000313" key="2">
    <source>
        <dbReference type="EMBL" id="CAB4188544.1"/>
    </source>
</evidence>
<feature type="compositionally biased region" description="Pro residues" evidence="1">
    <location>
        <begin position="28"/>
        <end position="55"/>
    </location>
</feature>
<feature type="region of interest" description="Disordered" evidence="1">
    <location>
        <begin position="1"/>
        <end position="71"/>
    </location>
</feature>
<dbReference type="PANTHER" id="PTHR24216">
    <property type="entry name" value="PAXILLIN-RELATED"/>
    <property type="match status" value="1"/>
</dbReference>
<evidence type="ECO:0000256" key="1">
    <source>
        <dbReference type="SAM" id="MobiDB-lite"/>
    </source>
</evidence>
<dbReference type="PANTHER" id="PTHR24216:SF65">
    <property type="entry name" value="PAXILLIN-LIKE PROTEIN 1"/>
    <property type="match status" value="1"/>
</dbReference>
<sequence length="973" mass="100498">MATLAELWDDTPAAKPLPAAPKLTVVPATPPPPAPPPPPPPPAVQAAPAPQPAPAPVLQAAPAPAPVPRPAPAPVVESAPVQMAPAPATKSKTVIPKIEFAERDVDARRIQETELARLREKLKTGPQPLTEEQKQASVLRTQGDINALERILKQPQTTFAAAPAATVSAPQKGSDVGSLGDLFETTIAANQPGSVVQKPVAKPTAFTGTRGDTGIGGGDGPIAQAALKYLKNLGAATASLADVSIAGIIPAVAGPVTYAGARMFGQSPAQATAAEQSVVGALDKPFGKTFGVSETGAYKGELSREIMDFIGANIGKGAKYISEKTGIPESDIANMMGTGLVGVAPLAGKVVKPVAGPVGEALYAATEPLVKDKTVLAQRPKIEPTLPPQPLDVNLRPVEVTMPTAMSPKMLGEVQAAFAKRQEAAAAAKAAMPPPAATPTAVALPAGAAPGAGAGATPGSVGAAAVSANPYAGKLTGEVVGSKGQFPQVKLSLVAENVPVMEQQLISRIAQEVNPGQPVRSGVITRNEGTLRTEHTEANMPNLTPRGQVLKTQIANEQNALTNFSKERIDATGASPTLLSDSMRGERINDVFHGTAIEGEAPTSLTAYLDQSKRQIYKSALDRVGSNQIKTSNIDNLLKNPQWKAGLEFKGVEGVAKGAEKYLNLAKTTGFEDVNGVMHPPGTVSTYDAVRKAVNAEWSPQNASAIRKINEAIDKDIAAVADPALYKLGDKIHQVEKTIFGSKGIKSLFGEVDKNGVVLSSTPLEKIPTKLNELAKDQWKHIRGTLDELANGQVRGAPSGMPPVPAELRQAAAAARNEIDGALARAVYQAGSNKAGVWNQNSVNTTLNSVIGEKILENFSPAEVKKFHTLNTAGYLMPGIHSYEGAALQARRAGKIEAYAEKAGIGAGAATGGFVGSAFGPAGTTAGTVIGGEAGRRVGAAISGSRAAKAEAKAADALRNEMQKNAQLRDMLP</sequence>
<gene>
    <name evidence="2" type="ORF">UFOVP1176_29</name>
</gene>
<organism evidence="2">
    <name type="scientific">uncultured Caudovirales phage</name>
    <dbReference type="NCBI Taxonomy" id="2100421"/>
    <lineage>
        <taxon>Viruses</taxon>
        <taxon>Duplodnaviria</taxon>
        <taxon>Heunggongvirae</taxon>
        <taxon>Uroviricota</taxon>
        <taxon>Caudoviricetes</taxon>
        <taxon>Peduoviridae</taxon>
        <taxon>Maltschvirus</taxon>
        <taxon>Maltschvirus maltsch</taxon>
    </lineage>
</organism>
<accession>A0A6J5RAB1</accession>
<feature type="compositionally biased region" description="Low complexity" evidence="1">
    <location>
        <begin position="13"/>
        <end position="27"/>
    </location>
</feature>
<dbReference type="EMBL" id="LR797122">
    <property type="protein sequence ID" value="CAB4188544.1"/>
    <property type="molecule type" value="Genomic_DNA"/>
</dbReference>
<name>A0A6J5RAB1_9CAUD</name>
<protein>
    <submittedName>
        <fullName evidence="2">Uncharacterized protein</fullName>
    </submittedName>
</protein>
<reference evidence="2" key="1">
    <citation type="submission" date="2020-05" db="EMBL/GenBank/DDBJ databases">
        <authorList>
            <person name="Chiriac C."/>
            <person name="Salcher M."/>
            <person name="Ghai R."/>
            <person name="Kavagutti S V."/>
        </authorList>
    </citation>
    <scope>NUCLEOTIDE SEQUENCE</scope>
</reference>
<proteinExistence type="predicted"/>